<name>A0A8A1MKJ3_AJECA</name>
<accession>A0A8A1MKJ3</accession>
<organism evidence="2 3">
    <name type="scientific">Ajellomyces capsulatus</name>
    <name type="common">Darling's disease fungus</name>
    <name type="synonym">Histoplasma capsulatum</name>
    <dbReference type="NCBI Taxonomy" id="5037"/>
    <lineage>
        <taxon>Eukaryota</taxon>
        <taxon>Fungi</taxon>
        <taxon>Dikarya</taxon>
        <taxon>Ascomycota</taxon>
        <taxon>Pezizomycotina</taxon>
        <taxon>Eurotiomycetes</taxon>
        <taxon>Eurotiomycetidae</taxon>
        <taxon>Onygenales</taxon>
        <taxon>Ajellomycetaceae</taxon>
        <taxon>Histoplasma</taxon>
    </lineage>
</organism>
<gene>
    <name evidence="2" type="ORF">I7I51_05933</name>
</gene>
<dbReference type="EMBL" id="CP069115">
    <property type="protein sequence ID" value="QSS65092.1"/>
    <property type="molecule type" value="Genomic_DNA"/>
</dbReference>
<feature type="compositionally biased region" description="Basic and acidic residues" evidence="1">
    <location>
        <begin position="79"/>
        <end position="91"/>
    </location>
</feature>
<sequence>MSQVVFDKPYPMPRKQSWKLTALQWLLSRFAQKGRDSHHEHTGLPSRGRHRTPGVTSTSQHFLYKRQIFESPLGSASLEPRRRSQDRDCGTRKGSSSSRLPAEPSIGLCPSTLCIELTATTDASQNTGLRRRNDSQNLRALVHRAAIAAKTNAKDTWNTGPVSSVSEMPTQFLMDFLDGRAAIENLDHFNAFLIVNPTVQGDRVLYASESLWSTEDFENDEFFLHNKRSVDQTTDIITEITGNENEGVHLMLFGGLASIGGRSGLVLASLIDVTEFLDALTISDLEIEMLIRQINSTNSQDKGPATSLENLSETSDVMQQLVNHVAKSILALYKDYFILSQSAKAPGFYEMSHVSPNIYVDGEYVTDHLNHTPREAISRIGRLMGQSKRFFMEVKWGRHGEAKRLYCTPMLSGSRRLWLCLLVDPAHPILWKEE</sequence>
<dbReference type="VEuPathDB" id="FungiDB:I7I51_05933"/>
<feature type="region of interest" description="Disordered" evidence="1">
    <location>
        <begin position="34"/>
        <end position="57"/>
    </location>
</feature>
<protein>
    <submittedName>
        <fullName evidence="2">Uncharacterized protein</fullName>
    </submittedName>
</protein>
<evidence type="ECO:0000313" key="3">
    <source>
        <dbReference type="Proteomes" id="UP000663671"/>
    </source>
</evidence>
<evidence type="ECO:0000256" key="1">
    <source>
        <dbReference type="SAM" id="MobiDB-lite"/>
    </source>
</evidence>
<dbReference type="AlphaFoldDB" id="A0A8A1MKJ3"/>
<feature type="region of interest" description="Disordered" evidence="1">
    <location>
        <begin position="74"/>
        <end position="104"/>
    </location>
</feature>
<evidence type="ECO:0000313" key="2">
    <source>
        <dbReference type="EMBL" id="QSS65092.1"/>
    </source>
</evidence>
<dbReference type="OrthoDB" id="5416073at2759"/>
<dbReference type="Proteomes" id="UP000663671">
    <property type="component" value="Chromosome 3"/>
</dbReference>
<proteinExistence type="predicted"/>
<reference evidence="2" key="1">
    <citation type="submission" date="2021-01" db="EMBL/GenBank/DDBJ databases">
        <title>Chromosome-level genome assembly of a human fungal pathogen reveals clustering of transcriptionally co-regulated genes.</title>
        <authorList>
            <person name="Voorhies M."/>
            <person name="Cohen S."/>
            <person name="Shea T.P."/>
            <person name="Petrus S."/>
            <person name="Munoz J.F."/>
            <person name="Poplawski S."/>
            <person name="Goldman W.E."/>
            <person name="Michael T."/>
            <person name="Cuomo C.A."/>
            <person name="Sil A."/>
            <person name="Beyhan S."/>
        </authorList>
    </citation>
    <scope>NUCLEOTIDE SEQUENCE</scope>
    <source>
        <strain evidence="2">WU24</strain>
    </source>
</reference>